<keyword evidence="5 7" id="KW-0687">Ribonucleoprotein</keyword>
<dbReference type="RefSeq" id="WP_015106560.1">
    <property type="nucleotide sequence ID" value="NZ_AP026684.1"/>
</dbReference>
<dbReference type="HAMAP" id="MF_00503">
    <property type="entry name" value="Ribosomal_bL9"/>
    <property type="match status" value="1"/>
</dbReference>
<evidence type="ECO:0000256" key="3">
    <source>
        <dbReference type="ARBA" id="ARBA00022884"/>
    </source>
</evidence>
<dbReference type="InterPro" id="IPR020070">
    <property type="entry name" value="Ribosomal_bL9_N"/>
</dbReference>
<keyword evidence="9" id="KW-1185">Reference proteome</keyword>
<keyword evidence="2 7" id="KW-0699">rRNA-binding</keyword>
<evidence type="ECO:0000313" key="9">
    <source>
        <dbReference type="Proteomes" id="UP000046090"/>
    </source>
</evidence>
<dbReference type="InterPro" id="IPR020069">
    <property type="entry name" value="Ribosomal_bL9_C"/>
</dbReference>
<dbReference type="Gene3D" id="3.10.430.100">
    <property type="entry name" value="Ribosomal protein L9, C-terminal domain"/>
    <property type="match status" value="1"/>
</dbReference>
<dbReference type="GO" id="GO:1990904">
    <property type="term" value="C:ribonucleoprotein complex"/>
    <property type="evidence" value="ECO:0007669"/>
    <property type="project" value="UniProtKB-KW"/>
</dbReference>
<evidence type="ECO:0000256" key="7">
    <source>
        <dbReference type="HAMAP-Rule" id="MF_00503"/>
    </source>
</evidence>
<dbReference type="InterPro" id="IPR036935">
    <property type="entry name" value="Ribosomal_bL9_N_sf"/>
</dbReference>
<dbReference type="InterPro" id="IPR036791">
    <property type="entry name" value="Ribosomal_bL9_C_sf"/>
</dbReference>
<evidence type="ECO:0000256" key="4">
    <source>
        <dbReference type="ARBA" id="ARBA00022980"/>
    </source>
</evidence>
<proteinExistence type="inferred from homology"/>
<evidence type="ECO:0000256" key="5">
    <source>
        <dbReference type="ARBA" id="ARBA00023274"/>
    </source>
</evidence>
<comment type="function">
    <text evidence="7">Binds to the 23S rRNA.</text>
</comment>
<organism evidence="8 9">
    <name type="scientific">Helicobacter heilmannii</name>
    <dbReference type="NCBI Taxonomy" id="35817"/>
    <lineage>
        <taxon>Bacteria</taxon>
        <taxon>Pseudomonadati</taxon>
        <taxon>Campylobacterota</taxon>
        <taxon>Epsilonproteobacteria</taxon>
        <taxon>Campylobacterales</taxon>
        <taxon>Helicobacteraceae</taxon>
        <taxon>Helicobacter</taxon>
    </lineage>
</organism>
<name>A0A0K2Y8J2_HELHE</name>
<dbReference type="PANTHER" id="PTHR21368">
    <property type="entry name" value="50S RIBOSOMAL PROTEIN L9"/>
    <property type="match status" value="1"/>
</dbReference>
<dbReference type="GO" id="GO:0019843">
    <property type="term" value="F:rRNA binding"/>
    <property type="evidence" value="ECO:0007669"/>
    <property type="project" value="UniProtKB-UniRule"/>
</dbReference>
<dbReference type="InterPro" id="IPR000244">
    <property type="entry name" value="Ribosomal_bL9"/>
</dbReference>
<dbReference type="PROSITE" id="PS00651">
    <property type="entry name" value="RIBOSOMAL_L9"/>
    <property type="match status" value="1"/>
</dbReference>
<dbReference type="Gene3D" id="3.40.5.10">
    <property type="entry name" value="Ribosomal protein L9, N-terminal domain"/>
    <property type="match status" value="1"/>
</dbReference>
<comment type="similarity">
    <text evidence="1 7">Belongs to the bacterial ribosomal protein bL9 family.</text>
</comment>
<dbReference type="Pfam" id="PF01281">
    <property type="entry name" value="Ribosomal_L9_N"/>
    <property type="match status" value="1"/>
</dbReference>
<dbReference type="GO" id="GO:0006412">
    <property type="term" value="P:translation"/>
    <property type="evidence" value="ECO:0007669"/>
    <property type="project" value="UniProtKB-UniRule"/>
</dbReference>
<dbReference type="InterPro" id="IPR009027">
    <property type="entry name" value="Ribosomal_bL9/RNase_H1_N"/>
</dbReference>
<keyword evidence="4 7" id="KW-0689">Ribosomal protein</keyword>
<dbReference type="NCBIfam" id="TIGR00158">
    <property type="entry name" value="L9"/>
    <property type="match status" value="1"/>
</dbReference>
<evidence type="ECO:0000313" key="8">
    <source>
        <dbReference type="EMBL" id="CRI34462.1"/>
    </source>
</evidence>
<dbReference type="GeneID" id="76197014"/>
<dbReference type="GO" id="GO:0005840">
    <property type="term" value="C:ribosome"/>
    <property type="evidence" value="ECO:0007669"/>
    <property type="project" value="UniProtKB-KW"/>
</dbReference>
<dbReference type="AlphaFoldDB" id="A0A0K2Y8J2"/>
<protein>
    <recommendedName>
        <fullName evidence="6 7">Large ribosomal subunit protein bL9</fullName>
    </recommendedName>
</protein>
<sequence>MQVLLLKDVKNLGKAGAVVSVKDGYGNNFLLAKGLAKLATNDVIRQFKATAKKRAEQEAQELADKEALAKTLENITLKITKKVGANGALFGAITKEEVIEVLQASHPIELDKKTLELKTPIKSTGLYEIEVKLGHGVHGVLKLDVVAE</sequence>
<gene>
    <name evidence="7" type="primary">rplI</name>
    <name evidence="8" type="ORF">HHE01_13080</name>
</gene>
<evidence type="ECO:0000256" key="2">
    <source>
        <dbReference type="ARBA" id="ARBA00022730"/>
    </source>
</evidence>
<accession>A0A0K2Y8J2</accession>
<evidence type="ECO:0000256" key="6">
    <source>
        <dbReference type="ARBA" id="ARBA00035292"/>
    </source>
</evidence>
<dbReference type="EMBL" id="CDMK01000001">
    <property type="protein sequence ID" value="CRI34462.1"/>
    <property type="molecule type" value="Genomic_DNA"/>
</dbReference>
<dbReference type="SUPFAM" id="SSF55658">
    <property type="entry name" value="L9 N-domain-like"/>
    <property type="match status" value="1"/>
</dbReference>
<keyword evidence="3 7" id="KW-0694">RNA-binding</keyword>
<dbReference type="GO" id="GO:0003735">
    <property type="term" value="F:structural constituent of ribosome"/>
    <property type="evidence" value="ECO:0007669"/>
    <property type="project" value="InterPro"/>
</dbReference>
<dbReference type="Proteomes" id="UP000046090">
    <property type="component" value="Unassembled WGS sequence"/>
</dbReference>
<dbReference type="InterPro" id="IPR020594">
    <property type="entry name" value="Ribosomal_bL9_bac/chp"/>
</dbReference>
<evidence type="ECO:0000256" key="1">
    <source>
        <dbReference type="ARBA" id="ARBA00010605"/>
    </source>
</evidence>
<reference evidence="9" key="1">
    <citation type="submission" date="2014-12" db="EMBL/GenBank/DDBJ databases">
        <authorList>
            <person name="Smet A."/>
        </authorList>
    </citation>
    <scope>NUCLEOTIDE SEQUENCE [LARGE SCALE GENOMIC DNA]</scope>
</reference>
<dbReference type="SUPFAM" id="SSF55653">
    <property type="entry name" value="Ribosomal protein L9 C-domain"/>
    <property type="match status" value="1"/>
</dbReference>
<dbReference type="Pfam" id="PF03948">
    <property type="entry name" value="Ribosomal_L9_C"/>
    <property type="match status" value="1"/>
</dbReference>